<evidence type="ECO:0000313" key="2">
    <source>
        <dbReference type="EMBL" id="JAI03738.1"/>
    </source>
</evidence>
<dbReference type="EMBL" id="GBXM01004840">
    <property type="protein sequence ID" value="JAI03738.1"/>
    <property type="molecule type" value="Transcribed_RNA"/>
</dbReference>
<dbReference type="AlphaFoldDB" id="A0A0E9XLZ6"/>
<accession>A0A0E9XLZ6</accession>
<reference evidence="2" key="2">
    <citation type="journal article" date="2015" name="Fish Shellfish Immunol.">
        <title>Early steps in the European eel (Anguilla anguilla)-Vibrio vulnificus interaction in the gills: Role of the RtxA13 toxin.</title>
        <authorList>
            <person name="Callol A."/>
            <person name="Pajuelo D."/>
            <person name="Ebbesson L."/>
            <person name="Teles M."/>
            <person name="MacKenzie S."/>
            <person name="Amaro C."/>
        </authorList>
    </citation>
    <scope>NUCLEOTIDE SEQUENCE</scope>
</reference>
<protein>
    <submittedName>
        <fullName evidence="2">Uncharacterized protein</fullName>
    </submittedName>
</protein>
<proteinExistence type="predicted"/>
<name>A0A0E9XLZ6_ANGAN</name>
<reference evidence="2" key="1">
    <citation type="submission" date="2014-11" db="EMBL/GenBank/DDBJ databases">
        <authorList>
            <person name="Amaro Gonzalez C."/>
        </authorList>
    </citation>
    <scope>NUCLEOTIDE SEQUENCE</scope>
</reference>
<keyword evidence="1" id="KW-0732">Signal</keyword>
<feature type="signal peptide" evidence="1">
    <location>
        <begin position="1"/>
        <end position="17"/>
    </location>
</feature>
<feature type="chain" id="PRO_5002435096" evidence="1">
    <location>
        <begin position="18"/>
        <end position="55"/>
    </location>
</feature>
<sequence>MSVLILFLCVLISNSFAFKMFNLNFFYSSGTNINDHLFILGWWVGGVILQLPVRD</sequence>
<organism evidence="2">
    <name type="scientific">Anguilla anguilla</name>
    <name type="common">European freshwater eel</name>
    <name type="synonym">Muraena anguilla</name>
    <dbReference type="NCBI Taxonomy" id="7936"/>
    <lineage>
        <taxon>Eukaryota</taxon>
        <taxon>Metazoa</taxon>
        <taxon>Chordata</taxon>
        <taxon>Craniata</taxon>
        <taxon>Vertebrata</taxon>
        <taxon>Euteleostomi</taxon>
        <taxon>Actinopterygii</taxon>
        <taxon>Neopterygii</taxon>
        <taxon>Teleostei</taxon>
        <taxon>Anguilliformes</taxon>
        <taxon>Anguillidae</taxon>
        <taxon>Anguilla</taxon>
    </lineage>
</organism>
<evidence type="ECO:0000256" key="1">
    <source>
        <dbReference type="SAM" id="SignalP"/>
    </source>
</evidence>